<evidence type="ECO:0000313" key="2">
    <source>
        <dbReference type="EMBL" id="KAH8105493.1"/>
    </source>
</evidence>
<evidence type="ECO:0000313" key="3">
    <source>
        <dbReference type="Proteomes" id="UP000813824"/>
    </source>
</evidence>
<dbReference type="EMBL" id="JAEVFJ010000004">
    <property type="protein sequence ID" value="KAH8105493.1"/>
    <property type="molecule type" value="Genomic_DNA"/>
</dbReference>
<feature type="region of interest" description="Disordered" evidence="1">
    <location>
        <begin position="94"/>
        <end position="113"/>
    </location>
</feature>
<feature type="compositionally biased region" description="Polar residues" evidence="1">
    <location>
        <begin position="60"/>
        <end position="71"/>
    </location>
</feature>
<comment type="caution">
    <text evidence="2">The sequence shown here is derived from an EMBL/GenBank/DDBJ whole genome shotgun (WGS) entry which is preliminary data.</text>
</comment>
<accession>A0A8K0XTQ8</accession>
<sequence length="244" mass="26099">MSGPSLGILRSAGLSPPTPEVPLHLFMDFTNINDPAGVQALLDRLRSSQAWQSIAPPPTATNSNASIPSVNPESPPTASATTVAALLSQLTAPADNAPSTADTASSSVSAFGSSSLPATDLPYPAPAHVQPPIMKEQRDLERRLFDERRDIQRAQQEKVKMAVTKAKMVGSGVTQYEANSMTESFKRQLEKFDLERALSAWDGLVSKQQAELEGLGVPSMFVTTLTTDRETQQKVVRVLTGIAS</sequence>
<proteinExistence type="predicted"/>
<feature type="region of interest" description="Disordered" evidence="1">
    <location>
        <begin position="53"/>
        <end position="80"/>
    </location>
</feature>
<dbReference type="Proteomes" id="UP000813824">
    <property type="component" value="Unassembled WGS sequence"/>
</dbReference>
<evidence type="ECO:0000256" key="1">
    <source>
        <dbReference type="SAM" id="MobiDB-lite"/>
    </source>
</evidence>
<dbReference type="OrthoDB" id="21617at2759"/>
<dbReference type="AlphaFoldDB" id="A0A8K0XTQ8"/>
<name>A0A8K0XTQ8_9AGAR</name>
<protein>
    <submittedName>
        <fullName evidence="2">Uncharacterized protein</fullName>
    </submittedName>
</protein>
<reference evidence="2" key="1">
    <citation type="journal article" date="2021" name="New Phytol.">
        <title>Evolutionary innovations through gain and loss of genes in the ectomycorrhizal Boletales.</title>
        <authorList>
            <person name="Wu G."/>
            <person name="Miyauchi S."/>
            <person name="Morin E."/>
            <person name="Kuo A."/>
            <person name="Drula E."/>
            <person name="Varga T."/>
            <person name="Kohler A."/>
            <person name="Feng B."/>
            <person name="Cao Y."/>
            <person name="Lipzen A."/>
            <person name="Daum C."/>
            <person name="Hundley H."/>
            <person name="Pangilinan J."/>
            <person name="Johnson J."/>
            <person name="Barry K."/>
            <person name="LaButti K."/>
            <person name="Ng V."/>
            <person name="Ahrendt S."/>
            <person name="Min B."/>
            <person name="Choi I.G."/>
            <person name="Park H."/>
            <person name="Plett J.M."/>
            <person name="Magnuson J."/>
            <person name="Spatafora J.W."/>
            <person name="Nagy L.G."/>
            <person name="Henrissat B."/>
            <person name="Grigoriev I.V."/>
            <person name="Yang Z.L."/>
            <person name="Xu J."/>
            <person name="Martin F.M."/>
        </authorList>
    </citation>
    <scope>NUCLEOTIDE SEQUENCE</scope>
    <source>
        <strain evidence="2">KKN 215</strain>
    </source>
</reference>
<keyword evidence="3" id="KW-1185">Reference proteome</keyword>
<gene>
    <name evidence="2" type="ORF">BXZ70DRAFT_904660</name>
</gene>
<organism evidence="2 3">
    <name type="scientific">Cristinia sonorae</name>
    <dbReference type="NCBI Taxonomy" id="1940300"/>
    <lineage>
        <taxon>Eukaryota</taxon>
        <taxon>Fungi</taxon>
        <taxon>Dikarya</taxon>
        <taxon>Basidiomycota</taxon>
        <taxon>Agaricomycotina</taxon>
        <taxon>Agaricomycetes</taxon>
        <taxon>Agaricomycetidae</taxon>
        <taxon>Agaricales</taxon>
        <taxon>Pleurotineae</taxon>
        <taxon>Stephanosporaceae</taxon>
        <taxon>Cristinia</taxon>
    </lineage>
</organism>